<dbReference type="GeneID" id="54482120"/>
<dbReference type="AlphaFoldDB" id="A0A6A6W9P4"/>
<evidence type="ECO:0000313" key="2">
    <source>
        <dbReference type="EMBL" id="KAF2758670.1"/>
    </source>
</evidence>
<sequence length="176" mass="19723">MCRPVFRSLRGEQHGQNGLDLNLTNLELVAGMKYYLCSLRGLLREVREVKIRPDRGPNPVVNAQIERWAASWRLVEPPTLELGLLRGCMAATEDIEFLERILNGEIDPRGGILSRRTHHTGSPLRAAGSGEEQRPNQRTEGPGRSNEGPVEGRFGGHFDGNELILDYLTFVIPRTE</sequence>
<proteinExistence type="predicted"/>
<evidence type="ECO:0000256" key="1">
    <source>
        <dbReference type="SAM" id="MobiDB-lite"/>
    </source>
</evidence>
<reference evidence="2" key="1">
    <citation type="journal article" date="2020" name="Stud. Mycol.">
        <title>101 Dothideomycetes genomes: a test case for predicting lifestyles and emergence of pathogens.</title>
        <authorList>
            <person name="Haridas S."/>
            <person name="Albert R."/>
            <person name="Binder M."/>
            <person name="Bloem J."/>
            <person name="Labutti K."/>
            <person name="Salamov A."/>
            <person name="Andreopoulos B."/>
            <person name="Baker S."/>
            <person name="Barry K."/>
            <person name="Bills G."/>
            <person name="Bluhm B."/>
            <person name="Cannon C."/>
            <person name="Castanera R."/>
            <person name="Culley D."/>
            <person name="Daum C."/>
            <person name="Ezra D."/>
            <person name="Gonzalez J."/>
            <person name="Henrissat B."/>
            <person name="Kuo A."/>
            <person name="Liang C."/>
            <person name="Lipzen A."/>
            <person name="Lutzoni F."/>
            <person name="Magnuson J."/>
            <person name="Mondo S."/>
            <person name="Nolan M."/>
            <person name="Ohm R."/>
            <person name="Pangilinan J."/>
            <person name="Park H.-J."/>
            <person name="Ramirez L."/>
            <person name="Alfaro M."/>
            <person name="Sun H."/>
            <person name="Tritt A."/>
            <person name="Yoshinaga Y."/>
            <person name="Zwiers L.-H."/>
            <person name="Turgeon B."/>
            <person name="Goodwin S."/>
            <person name="Spatafora J."/>
            <person name="Crous P."/>
            <person name="Grigoriev I."/>
        </authorList>
    </citation>
    <scope>NUCLEOTIDE SEQUENCE</scope>
    <source>
        <strain evidence="2">CBS 121739</strain>
    </source>
</reference>
<dbReference type="EMBL" id="ML996571">
    <property type="protein sequence ID" value="KAF2758670.1"/>
    <property type="molecule type" value="Genomic_DNA"/>
</dbReference>
<keyword evidence="3" id="KW-1185">Reference proteome</keyword>
<name>A0A6A6W9P4_9PEZI</name>
<protein>
    <submittedName>
        <fullName evidence="2">Uncharacterized protein</fullName>
    </submittedName>
</protein>
<gene>
    <name evidence="2" type="ORF">EJ05DRAFT_361045</name>
</gene>
<evidence type="ECO:0000313" key="3">
    <source>
        <dbReference type="Proteomes" id="UP000799437"/>
    </source>
</evidence>
<feature type="region of interest" description="Disordered" evidence="1">
    <location>
        <begin position="109"/>
        <end position="157"/>
    </location>
</feature>
<accession>A0A6A6W9P4</accession>
<organism evidence="2 3">
    <name type="scientific">Pseudovirgaria hyperparasitica</name>
    <dbReference type="NCBI Taxonomy" id="470096"/>
    <lineage>
        <taxon>Eukaryota</taxon>
        <taxon>Fungi</taxon>
        <taxon>Dikarya</taxon>
        <taxon>Ascomycota</taxon>
        <taxon>Pezizomycotina</taxon>
        <taxon>Dothideomycetes</taxon>
        <taxon>Dothideomycetes incertae sedis</taxon>
        <taxon>Acrospermales</taxon>
        <taxon>Acrospermaceae</taxon>
        <taxon>Pseudovirgaria</taxon>
    </lineage>
</organism>
<dbReference type="Proteomes" id="UP000799437">
    <property type="component" value="Unassembled WGS sequence"/>
</dbReference>
<dbReference type="RefSeq" id="XP_033601121.1">
    <property type="nucleotide sequence ID" value="XM_033741066.1"/>
</dbReference>